<reference evidence="6 7" key="1">
    <citation type="submission" date="2020-07" db="EMBL/GenBank/DDBJ databases">
        <title>Genomic Encyclopedia of Type Strains, Phase III (KMG-III): the genomes of soil and plant-associated and newly described type strains.</title>
        <authorList>
            <person name="Whitman W."/>
        </authorList>
    </citation>
    <scope>NUCLEOTIDE SEQUENCE [LARGE SCALE GENOMIC DNA]</scope>
    <source>
        <strain evidence="6 7">CECT 8576</strain>
    </source>
</reference>
<dbReference type="GO" id="GO:0010498">
    <property type="term" value="P:proteasomal protein catabolic process"/>
    <property type="evidence" value="ECO:0007669"/>
    <property type="project" value="InterPro"/>
</dbReference>
<dbReference type="GO" id="GO:0070628">
    <property type="term" value="F:proteasome binding"/>
    <property type="evidence" value="ECO:0007669"/>
    <property type="project" value="InterPro"/>
</dbReference>
<dbReference type="GO" id="GO:0070490">
    <property type="term" value="P:protein pupylation"/>
    <property type="evidence" value="ECO:0007669"/>
    <property type="project" value="InterPro"/>
</dbReference>
<dbReference type="NCBIfam" id="TIGR03687">
    <property type="entry name" value="pupylate_cterm"/>
    <property type="match status" value="1"/>
</dbReference>
<feature type="region of interest" description="Disordered" evidence="5">
    <location>
        <begin position="1"/>
        <end position="42"/>
    </location>
</feature>
<dbReference type="InterPro" id="IPR008515">
    <property type="entry name" value="Ubiquitin-like_Pup"/>
</dbReference>
<dbReference type="UniPathway" id="UPA00997"/>
<evidence type="ECO:0000256" key="4">
    <source>
        <dbReference type="ARBA" id="ARBA00032321"/>
    </source>
</evidence>
<keyword evidence="7" id="KW-1185">Reference proteome</keyword>
<feature type="compositionally biased region" description="Basic and acidic residues" evidence="5">
    <location>
        <begin position="1"/>
        <end position="14"/>
    </location>
</feature>
<dbReference type="EMBL" id="JACBYW010000001">
    <property type="protein sequence ID" value="NYH77814.1"/>
    <property type="molecule type" value="Genomic_DNA"/>
</dbReference>
<proteinExistence type="inferred from homology"/>
<comment type="pathway">
    <text evidence="1">Protein degradation; proteasomal Pup-dependent pathway.</text>
</comment>
<accession>A0A852YRF2</accession>
<evidence type="ECO:0000256" key="1">
    <source>
        <dbReference type="ARBA" id="ARBA00004707"/>
    </source>
</evidence>
<dbReference type="GO" id="GO:0031386">
    <property type="term" value="F:protein tag activity"/>
    <property type="evidence" value="ECO:0007669"/>
    <property type="project" value="InterPro"/>
</dbReference>
<sequence>MQQERPSRNDHGDSSEENDENGQQTGSQRREQLADDTETTLDEIDDVLEEDAEQFVRSYVQKGGQ</sequence>
<evidence type="ECO:0000313" key="6">
    <source>
        <dbReference type="EMBL" id="NYH77814.1"/>
    </source>
</evidence>
<dbReference type="RefSeq" id="WP_179534273.1">
    <property type="nucleotide sequence ID" value="NZ_JACBYW010000001.1"/>
</dbReference>
<evidence type="ECO:0000256" key="3">
    <source>
        <dbReference type="ARBA" id="ARBA00016748"/>
    </source>
</evidence>
<comment type="caution">
    <text evidence="6">The sequence shown here is derived from an EMBL/GenBank/DDBJ whole genome shotgun (WGS) entry which is preliminary data.</text>
</comment>
<comment type="similarity">
    <text evidence="2">Belongs to the prokaryotic ubiquitin-like protein family.</text>
</comment>
<evidence type="ECO:0000256" key="2">
    <source>
        <dbReference type="ARBA" id="ARBA00010616"/>
    </source>
</evidence>
<dbReference type="GO" id="GO:0019941">
    <property type="term" value="P:modification-dependent protein catabolic process"/>
    <property type="evidence" value="ECO:0007669"/>
    <property type="project" value="InterPro"/>
</dbReference>
<dbReference type="Pfam" id="PF05639">
    <property type="entry name" value="Pup"/>
    <property type="match status" value="1"/>
</dbReference>
<evidence type="ECO:0000313" key="7">
    <source>
        <dbReference type="Proteomes" id="UP000548304"/>
    </source>
</evidence>
<protein>
    <recommendedName>
        <fullName evidence="3">Prokaryotic ubiquitin-like protein Pup</fullName>
    </recommendedName>
    <alternativeName>
        <fullName evidence="4">Bacterial ubiquitin-like modifier</fullName>
    </alternativeName>
</protein>
<organism evidence="6 7">
    <name type="scientific">Actinopolyspora biskrensis</name>
    <dbReference type="NCBI Taxonomy" id="1470178"/>
    <lineage>
        <taxon>Bacteria</taxon>
        <taxon>Bacillati</taxon>
        <taxon>Actinomycetota</taxon>
        <taxon>Actinomycetes</taxon>
        <taxon>Actinopolysporales</taxon>
        <taxon>Actinopolysporaceae</taxon>
        <taxon>Actinopolyspora</taxon>
    </lineage>
</organism>
<dbReference type="Proteomes" id="UP000548304">
    <property type="component" value="Unassembled WGS sequence"/>
</dbReference>
<gene>
    <name evidence="6" type="ORF">FHR84_001128</name>
</gene>
<name>A0A852YRF2_9ACTN</name>
<dbReference type="AlphaFoldDB" id="A0A852YRF2"/>
<evidence type="ECO:0000256" key="5">
    <source>
        <dbReference type="SAM" id="MobiDB-lite"/>
    </source>
</evidence>